<proteinExistence type="predicted"/>
<name>G2P4S1_STRV4</name>
<dbReference type="AlphaFoldDB" id="G2P4S1"/>
<sequence length="47" mass="5265">MSLRVPKGELPTELREILLGQLGEVPEPDEVLSRKLTRLDVPAELAR</sequence>
<protein>
    <submittedName>
        <fullName evidence="1">Uncharacterized protein</fullName>
    </submittedName>
</protein>
<dbReference type="KEGG" id="svl:Strvi_4309"/>
<organism evidence="1 2">
    <name type="scientific">Streptomyces violaceusniger (strain Tu 4113)</name>
    <dbReference type="NCBI Taxonomy" id="653045"/>
    <lineage>
        <taxon>Bacteria</taxon>
        <taxon>Bacillati</taxon>
        <taxon>Actinomycetota</taxon>
        <taxon>Actinomycetes</taxon>
        <taxon>Kitasatosporales</taxon>
        <taxon>Streptomycetaceae</taxon>
        <taxon>Streptomyces</taxon>
        <taxon>Streptomyces violaceusniger group</taxon>
    </lineage>
</organism>
<gene>
    <name evidence="1" type="ORF">Strvi_4309</name>
</gene>
<dbReference type="RefSeq" id="WP_014057458.1">
    <property type="nucleotide sequence ID" value="NC_015957.1"/>
</dbReference>
<dbReference type="EMBL" id="CP002994">
    <property type="protein sequence ID" value="AEM83960.1"/>
    <property type="molecule type" value="Genomic_DNA"/>
</dbReference>
<dbReference type="Proteomes" id="UP000008703">
    <property type="component" value="Chromosome"/>
</dbReference>
<reference evidence="1" key="1">
    <citation type="submission" date="2011-08" db="EMBL/GenBank/DDBJ databases">
        <title>Complete sequence of chromosome of Streptomyces violaceusniger Tu 4113.</title>
        <authorList>
            <consortium name="US DOE Joint Genome Institute"/>
            <person name="Lucas S."/>
            <person name="Han J."/>
            <person name="Lapidus A."/>
            <person name="Cheng J.-F."/>
            <person name="Goodwin L."/>
            <person name="Pitluck S."/>
            <person name="Peters L."/>
            <person name="Ivanova N."/>
            <person name="Daligault H."/>
            <person name="Detter J.C."/>
            <person name="Han C."/>
            <person name="Tapia R."/>
            <person name="Land M."/>
            <person name="Hauser L."/>
            <person name="Kyrpides N."/>
            <person name="Ivanova N."/>
            <person name="Pagani I."/>
            <person name="Hagen A."/>
            <person name="Katz L."/>
            <person name="Fiedler H.-P."/>
            <person name="Keasling J."/>
            <person name="Fortman J."/>
            <person name="Woyke T."/>
        </authorList>
    </citation>
    <scope>NUCLEOTIDE SEQUENCE [LARGE SCALE GENOMIC DNA]</scope>
    <source>
        <strain evidence="1">Tu 4113</strain>
    </source>
</reference>
<keyword evidence="2" id="KW-1185">Reference proteome</keyword>
<dbReference type="HOGENOM" id="CLU_3173960_0_0_11"/>
<evidence type="ECO:0000313" key="1">
    <source>
        <dbReference type="EMBL" id="AEM83960.1"/>
    </source>
</evidence>
<accession>G2P4S1</accession>
<evidence type="ECO:0000313" key="2">
    <source>
        <dbReference type="Proteomes" id="UP000008703"/>
    </source>
</evidence>